<dbReference type="EC" id="3.4.21.53" evidence="2"/>
<dbReference type="GO" id="GO:0008233">
    <property type="term" value="F:peptidase activity"/>
    <property type="evidence" value="ECO:0007669"/>
    <property type="project" value="UniProtKB-KW"/>
</dbReference>
<comment type="catalytic activity">
    <reaction evidence="2">
        <text>Hydrolysis of proteins in presence of ATP.</text>
        <dbReference type="EC" id="3.4.21.53"/>
    </reaction>
</comment>
<feature type="active site" evidence="2">
    <location>
        <position position="452"/>
    </location>
</feature>
<evidence type="ECO:0000256" key="2">
    <source>
        <dbReference type="PROSITE-ProRule" id="PRU01122"/>
    </source>
</evidence>
<feature type="domain" description="Lon proteolytic" evidence="3">
    <location>
        <begin position="360"/>
        <end position="557"/>
    </location>
</feature>
<dbReference type="Proteomes" id="UP001589758">
    <property type="component" value="Unassembled WGS sequence"/>
</dbReference>
<gene>
    <name evidence="4" type="ORF">ACFFIT_11855</name>
</gene>
<organism evidence="4 5">
    <name type="scientific">Thorsellia kenyensis</name>
    <dbReference type="NCBI Taxonomy" id="1549888"/>
    <lineage>
        <taxon>Bacteria</taxon>
        <taxon>Pseudomonadati</taxon>
        <taxon>Pseudomonadota</taxon>
        <taxon>Gammaproteobacteria</taxon>
        <taxon>Enterobacterales</taxon>
        <taxon>Thorselliaceae</taxon>
        <taxon>Thorsellia</taxon>
    </lineage>
</organism>
<keyword evidence="5" id="KW-1185">Reference proteome</keyword>
<keyword evidence="2 4" id="KW-0378">Hydrolase</keyword>
<evidence type="ECO:0000256" key="1">
    <source>
        <dbReference type="ARBA" id="ARBA00022670"/>
    </source>
</evidence>
<evidence type="ECO:0000313" key="4">
    <source>
        <dbReference type="EMBL" id="MFC0180766.1"/>
    </source>
</evidence>
<dbReference type="InterPro" id="IPR014721">
    <property type="entry name" value="Ribsml_uS5_D2-typ_fold_subgr"/>
</dbReference>
<proteinExistence type="inferred from homology"/>
<dbReference type="Pfam" id="PF13654">
    <property type="entry name" value="AAA_32"/>
    <property type="match status" value="1"/>
</dbReference>
<protein>
    <recommendedName>
        <fullName evidence="2">endopeptidase La</fullName>
        <ecNumber evidence="2">3.4.21.53</ecNumber>
    </recommendedName>
</protein>
<dbReference type="GO" id="GO:0006508">
    <property type="term" value="P:proteolysis"/>
    <property type="evidence" value="ECO:0007669"/>
    <property type="project" value="UniProtKB-KW"/>
</dbReference>
<evidence type="ECO:0000313" key="5">
    <source>
        <dbReference type="Proteomes" id="UP001589758"/>
    </source>
</evidence>
<feature type="active site" evidence="2">
    <location>
        <position position="495"/>
    </location>
</feature>
<dbReference type="PANTHER" id="PTHR10046">
    <property type="entry name" value="ATP DEPENDENT LON PROTEASE FAMILY MEMBER"/>
    <property type="match status" value="1"/>
</dbReference>
<dbReference type="SUPFAM" id="SSF54211">
    <property type="entry name" value="Ribosomal protein S5 domain 2-like"/>
    <property type="match status" value="1"/>
</dbReference>
<dbReference type="InterPro" id="IPR008269">
    <property type="entry name" value="Lon_proteolytic"/>
</dbReference>
<keyword evidence="1 2" id="KW-0645">Protease</keyword>
<accession>A0ABV6CES2</accession>
<dbReference type="Pfam" id="PF05362">
    <property type="entry name" value="Lon_C"/>
    <property type="match status" value="1"/>
</dbReference>
<dbReference type="EMBL" id="JBHLXE010000108">
    <property type="protein sequence ID" value="MFC0180766.1"/>
    <property type="molecule type" value="Genomic_DNA"/>
</dbReference>
<dbReference type="InterPro" id="IPR027065">
    <property type="entry name" value="Lon_Prtase"/>
</dbReference>
<dbReference type="InterPro" id="IPR027417">
    <property type="entry name" value="P-loop_NTPase"/>
</dbReference>
<comment type="similarity">
    <text evidence="2">Belongs to the peptidase S16 family.</text>
</comment>
<dbReference type="InterPro" id="IPR020568">
    <property type="entry name" value="Ribosomal_Su5_D2-typ_SF"/>
</dbReference>
<dbReference type="Gene3D" id="3.30.230.10">
    <property type="match status" value="1"/>
</dbReference>
<keyword evidence="2" id="KW-0720">Serine protease</keyword>
<dbReference type="InterPro" id="IPR041699">
    <property type="entry name" value="AAA_32"/>
</dbReference>
<comment type="caution">
    <text evidence="4">The sequence shown here is derived from an EMBL/GenBank/DDBJ whole genome shotgun (WGS) entry which is preliminary data.</text>
</comment>
<dbReference type="PROSITE" id="PS51786">
    <property type="entry name" value="LON_PROTEOLYTIC"/>
    <property type="match status" value="1"/>
</dbReference>
<evidence type="ECO:0000259" key="3">
    <source>
        <dbReference type="PROSITE" id="PS51786"/>
    </source>
</evidence>
<reference evidence="4 5" key="1">
    <citation type="submission" date="2024-09" db="EMBL/GenBank/DDBJ databases">
        <authorList>
            <person name="Sun Q."/>
            <person name="Mori K."/>
        </authorList>
    </citation>
    <scope>NUCLEOTIDE SEQUENCE [LARGE SCALE GENOMIC DNA]</scope>
    <source>
        <strain evidence="4 5">CCM 8545</strain>
    </source>
</reference>
<dbReference type="RefSeq" id="WP_385877903.1">
    <property type="nucleotide sequence ID" value="NZ_JBHLXE010000108.1"/>
</dbReference>
<dbReference type="PRINTS" id="PR00830">
    <property type="entry name" value="ENDOLAPTASE"/>
</dbReference>
<sequence>MALVKLETSQLRPPRSPIFEVKQSELDSLALLNTSYDIYCELYERFLMVFNRFKQKKNRKKILIVQTKESSDHLNLIEDIIKNHLLNTSDYQEKSFDVVSKTHYAYNEGEFVYTEPLDTDNPIGFCPIHATNWIEMPSLFGTVHQHGEQLKLSEGILQQLNGGYLVLTAGTLLSNPLMFIRLLKVLETGVFEWLSPDETKPYPIRIQSMPLDVKLLILAERDNIDNLLALEPYLQSMSCYTEIEPVLELTSHLDYNLWQSYINGISMRITNALIDDSLWYALHCFSTRFTGDQYELSLCPQFWTQTFYSLLAYIDKENTSSVSKAAFDEWQSEKQYCEGYLAQRIYTDFLKDQIYIDVEGKIVGQINGLAVLSYPGHPVEIGEPSRITCIVHLGDGEVNDIERKVELGGNIHAKGLLIMQAFLFSSLKLTQPFPLSASIVFEQSYSEVDGDSASLAELCALISAIADVPINQQIAITGSVDQFGQVQPIGGVNEKIEGFFAICLNRGLTKGQGVIIPESNIHHLSVNDEVLEAIEKGEFHLWTVNHVTEAIELLTSIKYCSEDDEMDLLTMMQQKILQSVDNETPEPWYRRIFNFSN</sequence>
<dbReference type="Gene3D" id="3.40.50.300">
    <property type="entry name" value="P-loop containing nucleotide triphosphate hydrolases"/>
    <property type="match status" value="1"/>
</dbReference>
<name>A0ABV6CES2_9GAMM</name>